<evidence type="ECO:0000256" key="4">
    <source>
        <dbReference type="ARBA" id="ARBA00022729"/>
    </source>
</evidence>
<reference evidence="10 12" key="2">
    <citation type="journal article" date="2013" name="Nature">
        <title>Insights into bilaterian evolution from three spiralian genomes.</title>
        <authorList>
            <person name="Simakov O."/>
            <person name="Marletaz F."/>
            <person name="Cho S.J."/>
            <person name="Edsinger-Gonzales E."/>
            <person name="Havlak P."/>
            <person name="Hellsten U."/>
            <person name="Kuo D.H."/>
            <person name="Larsson T."/>
            <person name="Lv J."/>
            <person name="Arendt D."/>
            <person name="Savage R."/>
            <person name="Osoegawa K."/>
            <person name="de Jong P."/>
            <person name="Grimwood J."/>
            <person name="Chapman J.A."/>
            <person name="Shapiro H."/>
            <person name="Aerts A."/>
            <person name="Otillar R.P."/>
            <person name="Terry A.Y."/>
            <person name="Boore J.L."/>
            <person name="Grigoriev I.V."/>
            <person name="Lindberg D.R."/>
            <person name="Seaver E.C."/>
            <person name="Weisblat D.A."/>
            <person name="Putnam N.H."/>
            <person name="Rokhsar D.S."/>
        </authorList>
    </citation>
    <scope>NUCLEOTIDE SEQUENCE</scope>
    <source>
        <strain evidence="10 12">I ESC-2004</strain>
    </source>
</reference>
<dbReference type="PANTHER" id="PTHR45953:SF1">
    <property type="entry name" value="IDURONATE 2-SULFATASE"/>
    <property type="match status" value="1"/>
</dbReference>
<comment type="similarity">
    <text evidence="2">Belongs to the sulfatase family.</text>
</comment>
<keyword evidence="8" id="KW-1133">Transmembrane helix</keyword>
<keyword evidence="12" id="KW-1185">Reference proteome</keyword>
<evidence type="ECO:0000256" key="7">
    <source>
        <dbReference type="SAM" id="MobiDB-lite"/>
    </source>
</evidence>
<dbReference type="EnsemblMetazoa" id="CapteT194100">
    <property type="protein sequence ID" value="CapteP194100"/>
    <property type="gene ID" value="CapteG194100"/>
</dbReference>
<name>R7UAS8_CAPTE</name>
<dbReference type="EMBL" id="KB305580">
    <property type="protein sequence ID" value="ELU00908.1"/>
    <property type="molecule type" value="Genomic_DNA"/>
</dbReference>
<dbReference type="Proteomes" id="UP000014760">
    <property type="component" value="Unassembled WGS sequence"/>
</dbReference>
<sequence>MKSLLGVFALIGVLSIFFIFFKFEYGNKFTSVWLRWKINSDHSKGLSVSSKSRTENGDQHDHNETLRGKFNVVMFMVDGFRSELGSYLDTRNEQPWLFEDIKTPNLDRLANVSVRFKRAFAQFGRCAPSRSSILVGRRIDSIHMSTMATGFREVAGENIISLPQYFRQHGYTTIGQGKVFCPSIAPFGNDKGKSWDELWTIPSEGFDASWVMADKDGNEPLWDQRLLLQVKASLTKHSAVFNSTQKPFFMFVGFKRPHFPLRVPKKFFDMYPLDKVTIANNSYVPHNMAEPSWHESPEILNYHDTIQYAKRWKVNSTLPNTLAKGIRRAYCASVSYIDDIAGEMLTHIDRLGLRENTVVIFTADHGVHLGENGLWGKQSNFEVNVRVPLLIDIPGVADPGVSNQMVEMVDIFPTVIEAAGLPKVPMCPERPDGIALCTEGVSLLPLVRKPNYGKWKDRVFWQARWQSHLTVYTGYSMRNNGFRYSEWIESTAGPPREWPKPYASELYDKIRDPGENFNLANDTSYSDVIKTLSKQLHAGWRAART</sequence>
<dbReference type="InterPro" id="IPR000917">
    <property type="entry name" value="Sulfatase_N"/>
</dbReference>
<keyword evidence="5" id="KW-0378">Hydrolase</keyword>
<organism evidence="10">
    <name type="scientific">Capitella teleta</name>
    <name type="common">Polychaete worm</name>
    <dbReference type="NCBI Taxonomy" id="283909"/>
    <lineage>
        <taxon>Eukaryota</taxon>
        <taxon>Metazoa</taxon>
        <taxon>Spiralia</taxon>
        <taxon>Lophotrochozoa</taxon>
        <taxon>Annelida</taxon>
        <taxon>Polychaeta</taxon>
        <taxon>Sedentaria</taxon>
        <taxon>Scolecida</taxon>
        <taxon>Capitellidae</taxon>
        <taxon>Capitella</taxon>
    </lineage>
</organism>
<accession>R7UAS8</accession>
<dbReference type="AlphaFoldDB" id="R7UAS8"/>
<evidence type="ECO:0000313" key="11">
    <source>
        <dbReference type="EnsemblMetazoa" id="CapteP194100"/>
    </source>
</evidence>
<dbReference type="GO" id="GO:0005737">
    <property type="term" value="C:cytoplasm"/>
    <property type="evidence" value="ECO:0007669"/>
    <property type="project" value="TreeGrafter"/>
</dbReference>
<feature type="transmembrane region" description="Helical" evidence="8">
    <location>
        <begin position="6"/>
        <end position="25"/>
    </location>
</feature>
<evidence type="ECO:0000256" key="5">
    <source>
        <dbReference type="ARBA" id="ARBA00022801"/>
    </source>
</evidence>
<dbReference type="Gene3D" id="3.40.720.10">
    <property type="entry name" value="Alkaline Phosphatase, subunit A"/>
    <property type="match status" value="1"/>
</dbReference>
<reference evidence="11" key="3">
    <citation type="submission" date="2015-06" db="UniProtKB">
        <authorList>
            <consortium name="EnsemblMetazoa"/>
        </authorList>
    </citation>
    <scope>IDENTIFICATION</scope>
</reference>
<evidence type="ECO:0000313" key="12">
    <source>
        <dbReference type="Proteomes" id="UP000014760"/>
    </source>
</evidence>
<keyword evidence="3" id="KW-0479">Metal-binding</keyword>
<dbReference type="SUPFAM" id="SSF53649">
    <property type="entry name" value="Alkaline phosphatase-like"/>
    <property type="match status" value="1"/>
</dbReference>
<feature type="compositionally biased region" description="Basic and acidic residues" evidence="7">
    <location>
        <begin position="52"/>
        <end position="63"/>
    </location>
</feature>
<dbReference type="CDD" id="cd16030">
    <property type="entry name" value="iduronate-2-sulfatase"/>
    <property type="match status" value="1"/>
</dbReference>
<evidence type="ECO:0000259" key="9">
    <source>
        <dbReference type="Pfam" id="PF00884"/>
    </source>
</evidence>
<protein>
    <recommendedName>
        <fullName evidence="9">Sulfatase N-terminal domain-containing protein</fullName>
    </recommendedName>
</protein>
<dbReference type="GO" id="GO:0004423">
    <property type="term" value="F:iduronate-2-sulfatase activity"/>
    <property type="evidence" value="ECO:0007669"/>
    <property type="project" value="InterPro"/>
</dbReference>
<evidence type="ECO:0000256" key="1">
    <source>
        <dbReference type="ARBA" id="ARBA00001913"/>
    </source>
</evidence>
<dbReference type="GO" id="GO:0046872">
    <property type="term" value="F:metal ion binding"/>
    <property type="evidence" value="ECO:0007669"/>
    <property type="project" value="UniProtKB-KW"/>
</dbReference>
<dbReference type="InterPro" id="IPR035874">
    <property type="entry name" value="IDS"/>
</dbReference>
<proteinExistence type="inferred from homology"/>
<keyword evidence="8" id="KW-0472">Membrane</keyword>
<evidence type="ECO:0000256" key="8">
    <source>
        <dbReference type="SAM" id="Phobius"/>
    </source>
</evidence>
<dbReference type="Pfam" id="PF00884">
    <property type="entry name" value="Sulfatase"/>
    <property type="match status" value="1"/>
</dbReference>
<keyword evidence="8" id="KW-0812">Transmembrane</keyword>
<dbReference type="HOGENOM" id="CLU_006332_9_0_1"/>
<dbReference type="PANTHER" id="PTHR45953">
    <property type="entry name" value="IDURONATE 2-SULFATASE"/>
    <property type="match status" value="1"/>
</dbReference>
<evidence type="ECO:0000256" key="2">
    <source>
        <dbReference type="ARBA" id="ARBA00008779"/>
    </source>
</evidence>
<feature type="region of interest" description="Disordered" evidence="7">
    <location>
        <begin position="43"/>
        <end position="63"/>
    </location>
</feature>
<keyword evidence="4" id="KW-0732">Signal</keyword>
<comment type="cofactor">
    <cofactor evidence="1">
        <name>Ca(2+)</name>
        <dbReference type="ChEBI" id="CHEBI:29108"/>
    </cofactor>
</comment>
<gene>
    <name evidence="10" type="ORF">CAPTEDRAFT_194100</name>
</gene>
<dbReference type="EMBL" id="AMQN01009501">
    <property type="status" value="NOT_ANNOTATED_CDS"/>
    <property type="molecule type" value="Genomic_DNA"/>
</dbReference>
<feature type="domain" description="Sulfatase N-terminal" evidence="9">
    <location>
        <begin position="71"/>
        <end position="420"/>
    </location>
</feature>
<evidence type="ECO:0000256" key="3">
    <source>
        <dbReference type="ARBA" id="ARBA00022723"/>
    </source>
</evidence>
<reference evidence="12" key="1">
    <citation type="submission" date="2012-12" db="EMBL/GenBank/DDBJ databases">
        <authorList>
            <person name="Hellsten U."/>
            <person name="Grimwood J."/>
            <person name="Chapman J.A."/>
            <person name="Shapiro H."/>
            <person name="Aerts A."/>
            <person name="Otillar R.P."/>
            <person name="Terry A.Y."/>
            <person name="Boore J.L."/>
            <person name="Simakov O."/>
            <person name="Marletaz F."/>
            <person name="Cho S.-J."/>
            <person name="Edsinger-Gonzales E."/>
            <person name="Havlak P."/>
            <person name="Kuo D.-H."/>
            <person name="Larsson T."/>
            <person name="Lv J."/>
            <person name="Arendt D."/>
            <person name="Savage R."/>
            <person name="Osoegawa K."/>
            <person name="de Jong P."/>
            <person name="Lindberg D.R."/>
            <person name="Seaver E.C."/>
            <person name="Weisblat D.A."/>
            <person name="Putnam N.H."/>
            <person name="Grigoriev I.V."/>
            <person name="Rokhsar D.S."/>
        </authorList>
    </citation>
    <scope>NUCLEOTIDE SEQUENCE</scope>
    <source>
        <strain evidence="12">I ESC-2004</strain>
    </source>
</reference>
<keyword evidence="6" id="KW-0106">Calcium</keyword>
<dbReference type="STRING" id="283909.R7UAS8"/>
<dbReference type="OrthoDB" id="96314at2759"/>
<dbReference type="InterPro" id="IPR017850">
    <property type="entry name" value="Alkaline_phosphatase_core_sf"/>
</dbReference>
<evidence type="ECO:0000313" key="10">
    <source>
        <dbReference type="EMBL" id="ELU00908.1"/>
    </source>
</evidence>
<evidence type="ECO:0000256" key="6">
    <source>
        <dbReference type="ARBA" id="ARBA00022837"/>
    </source>
</evidence>